<evidence type="ECO:0000313" key="1">
    <source>
        <dbReference type="EMBL" id="KAH6638625.1"/>
    </source>
</evidence>
<organism evidence="1 2">
    <name type="scientific">Truncatella angustata</name>
    <dbReference type="NCBI Taxonomy" id="152316"/>
    <lineage>
        <taxon>Eukaryota</taxon>
        <taxon>Fungi</taxon>
        <taxon>Dikarya</taxon>
        <taxon>Ascomycota</taxon>
        <taxon>Pezizomycotina</taxon>
        <taxon>Sordariomycetes</taxon>
        <taxon>Xylariomycetidae</taxon>
        <taxon>Amphisphaeriales</taxon>
        <taxon>Sporocadaceae</taxon>
        <taxon>Truncatella</taxon>
    </lineage>
</organism>
<sequence length="99" mass="11298">MSTESAKVCTHPHLIYPNETKPPRCLFSYNSLFLHQFKMDLNEYSRISSANRQTNGEFSSKARMSILGLRVAGIRKVDIAKAIEAKSVNTFQKRPPRKL</sequence>
<keyword evidence="2" id="KW-1185">Reference proteome</keyword>
<dbReference type="EMBL" id="JAGPXC010000015">
    <property type="protein sequence ID" value="KAH6638625.1"/>
    <property type="molecule type" value="Genomic_DNA"/>
</dbReference>
<reference evidence="1" key="1">
    <citation type="journal article" date="2021" name="Nat. Commun.">
        <title>Genetic determinants of endophytism in the Arabidopsis root mycobiome.</title>
        <authorList>
            <person name="Mesny F."/>
            <person name="Miyauchi S."/>
            <person name="Thiergart T."/>
            <person name="Pickel B."/>
            <person name="Atanasova L."/>
            <person name="Karlsson M."/>
            <person name="Huettel B."/>
            <person name="Barry K.W."/>
            <person name="Haridas S."/>
            <person name="Chen C."/>
            <person name="Bauer D."/>
            <person name="Andreopoulos W."/>
            <person name="Pangilinan J."/>
            <person name="LaButti K."/>
            <person name="Riley R."/>
            <person name="Lipzen A."/>
            <person name="Clum A."/>
            <person name="Drula E."/>
            <person name="Henrissat B."/>
            <person name="Kohler A."/>
            <person name="Grigoriev I.V."/>
            <person name="Martin F.M."/>
            <person name="Hacquard S."/>
        </authorList>
    </citation>
    <scope>NUCLEOTIDE SEQUENCE</scope>
    <source>
        <strain evidence="1">MPI-SDFR-AT-0073</strain>
    </source>
</reference>
<comment type="caution">
    <text evidence="1">The sequence shown here is derived from an EMBL/GenBank/DDBJ whole genome shotgun (WGS) entry which is preliminary data.</text>
</comment>
<dbReference type="Proteomes" id="UP000758603">
    <property type="component" value="Unassembled WGS sequence"/>
</dbReference>
<proteinExistence type="predicted"/>
<feature type="non-terminal residue" evidence="1">
    <location>
        <position position="1"/>
    </location>
</feature>
<name>A0A9P8RHE2_9PEZI</name>
<gene>
    <name evidence="1" type="ORF">BKA67DRAFT_588993</name>
</gene>
<protein>
    <submittedName>
        <fullName evidence="1">Uncharacterized protein</fullName>
    </submittedName>
</protein>
<dbReference type="RefSeq" id="XP_045950897.1">
    <property type="nucleotide sequence ID" value="XM_046104415.1"/>
</dbReference>
<evidence type="ECO:0000313" key="2">
    <source>
        <dbReference type="Proteomes" id="UP000758603"/>
    </source>
</evidence>
<dbReference type="AlphaFoldDB" id="A0A9P8RHE2"/>
<dbReference type="GeneID" id="70133306"/>
<accession>A0A9P8RHE2</accession>